<dbReference type="EMBL" id="CP001234">
    <property type="protein sequence ID" value="ACP07837.1"/>
    <property type="molecule type" value="Genomic_DNA"/>
</dbReference>
<organism evidence="1 2">
    <name type="scientific">Vibrio cholerae serotype O1 (strain M66-2)</name>
    <dbReference type="NCBI Taxonomy" id="579112"/>
    <lineage>
        <taxon>Bacteria</taxon>
        <taxon>Pseudomonadati</taxon>
        <taxon>Pseudomonadota</taxon>
        <taxon>Gammaproteobacteria</taxon>
        <taxon>Vibrionales</taxon>
        <taxon>Vibrionaceae</taxon>
        <taxon>Vibrio</taxon>
    </lineage>
</organism>
<dbReference type="KEGG" id="vcm:VCM66_A0878"/>
<sequence>MFAPDHFNDNYRAADLLSRQRFDVRKEPDHA</sequence>
<dbReference type="AlphaFoldDB" id="C3LWI2"/>
<accession>C3LWI2</accession>
<evidence type="ECO:0000313" key="2">
    <source>
        <dbReference type="Proteomes" id="UP000001217"/>
    </source>
</evidence>
<proteinExistence type="predicted"/>
<gene>
    <name evidence="1" type="ordered locus">VCM66_A0878</name>
</gene>
<reference evidence="1 2" key="1">
    <citation type="journal article" date="2008" name="PLoS ONE">
        <title>A recalibrated molecular clock and independent origins for the cholera pandemic clones.</title>
        <authorList>
            <person name="Feng L."/>
            <person name="Reeves P.R."/>
            <person name="Lan R."/>
            <person name="Ren Y."/>
            <person name="Gao C."/>
            <person name="Zhou Z."/>
            <person name="Ren Y."/>
            <person name="Cheng J."/>
            <person name="Wang W."/>
            <person name="Wang J."/>
            <person name="Qian W."/>
            <person name="Li D."/>
            <person name="Wang L."/>
        </authorList>
    </citation>
    <scope>NUCLEOTIDE SEQUENCE [LARGE SCALE GENOMIC DNA]</scope>
    <source>
        <strain evidence="1 2">M66-2</strain>
    </source>
</reference>
<protein>
    <submittedName>
        <fullName evidence="1">Uncharacterized protein</fullName>
    </submittedName>
</protein>
<dbReference type="HOGENOM" id="CLU_3399047_0_0_6"/>
<dbReference type="Proteomes" id="UP000001217">
    <property type="component" value="Chromosome II"/>
</dbReference>
<name>C3LWI2_VIBCM</name>
<evidence type="ECO:0000313" key="1">
    <source>
        <dbReference type="EMBL" id="ACP07837.1"/>
    </source>
</evidence>